<evidence type="ECO:0000313" key="1">
    <source>
        <dbReference type="EMBL" id="RRT37627.1"/>
    </source>
</evidence>
<evidence type="ECO:0000313" key="2">
    <source>
        <dbReference type="Proteomes" id="UP000287651"/>
    </source>
</evidence>
<dbReference type="AlphaFoldDB" id="A0A426XDS6"/>
<comment type="caution">
    <text evidence="1">The sequence shown here is derived from an EMBL/GenBank/DDBJ whole genome shotgun (WGS) entry which is preliminary data.</text>
</comment>
<organism evidence="1 2">
    <name type="scientific">Ensete ventricosum</name>
    <name type="common">Abyssinian banana</name>
    <name type="synonym">Musa ensete</name>
    <dbReference type="NCBI Taxonomy" id="4639"/>
    <lineage>
        <taxon>Eukaryota</taxon>
        <taxon>Viridiplantae</taxon>
        <taxon>Streptophyta</taxon>
        <taxon>Embryophyta</taxon>
        <taxon>Tracheophyta</taxon>
        <taxon>Spermatophyta</taxon>
        <taxon>Magnoliopsida</taxon>
        <taxon>Liliopsida</taxon>
        <taxon>Zingiberales</taxon>
        <taxon>Musaceae</taxon>
        <taxon>Ensete</taxon>
    </lineage>
</organism>
<proteinExistence type="predicted"/>
<sequence length="90" mass="10472">MLPLRFPNSREFARRFVKGIGKLAGSTKGDRREEDRRTCHENVGGYRIMREIRVTASSFRRVNRPYHRMQLSIFSGMLDFGSGLKPIWGL</sequence>
<protein>
    <submittedName>
        <fullName evidence="1">Uncharacterized protein</fullName>
    </submittedName>
</protein>
<reference evidence="1 2" key="1">
    <citation type="journal article" date="2014" name="Agronomy (Basel)">
        <title>A Draft Genome Sequence for Ensete ventricosum, the Drought-Tolerant Tree Against Hunger.</title>
        <authorList>
            <person name="Harrison J."/>
            <person name="Moore K.A."/>
            <person name="Paszkiewicz K."/>
            <person name="Jones T."/>
            <person name="Grant M."/>
            <person name="Ambacheew D."/>
            <person name="Muzemil S."/>
            <person name="Studholme D.J."/>
        </authorList>
    </citation>
    <scope>NUCLEOTIDE SEQUENCE [LARGE SCALE GENOMIC DNA]</scope>
</reference>
<dbReference type="EMBL" id="AMZH03022073">
    <property type="protein sequence ID" value="RRT37627.1"/>
    <property type="molecule type" value="Genomic_DNA"/>
</dbReference>
<name>A0A426XDS6_ENSVE</name>
<accession>A0A426XDS6</accession>
<gene>
    <name evidence="1" type="ORF">B296_00058809</name>
</gene>
<dbReference type="Proteomes" id="UP000287651">
    <property type="component" value="Unassembled WGS sequence"/>
</dbReference>